<sequence>MVSTIPKLPKFQIPIKFPIPREISVLNCHVQLCMFLIGGRIYSRNDLFIIIFNASNYNYNVSFFITNIVTNDNYKLYRFIFKLLMIGRFNFKSPCGRVDKYKNKEAQENYRM</sequence>
<proteinExistence type="predicted"/>
<evidence type="ECO:0000313" key="1">
    <source>
        <dbReference type="EMBL" id="ERZ94862.1"/>
    </source>
</evidence>
<organism evidence="1">
    <name type="scientific">Rhizophagus irregularis (strain DAOM 181602 / DAOM 197198 / MUCL 43194)</name>
    <name type="common">Arbuscular mycorrhizal fungus</name>
    <name type="synonym">Glomus intraradices</name>
    <dbReference type="NCBI Taxonomy" id="747089"/>
    <lineage>
        <taxon>Eukaryota</taxon>
        <taxon>Fungi</taxon>
        <taxon>Fungi incertae sedis</taxon>
        <taxon>Mucoromycota</taxon>
        <taxon>Glomeromycotina</taxon>
        <taxon>Glomeromycetes</taxon>
        <taxon>Glomerales</taxon>
        <taxon>Glomeraceae</taxon>
        <taxon>Rhizophagus</taxon>
    </lineage>
</organism>
<accession>U9SLH4</accession>
<reference evidence="1" key="1">
    <citation type="submission" date="2013-07" db="EMBL/GenBank/DDBJ databases">
        <title>The genome of an arbuscular mycorrhizal fungus provides insights into the evolution of the oldest plant symbiosis.</title>
        <authorList>
            <consortium name="DOE Joint Genome Institute"/>
            <person name="Tisserant E."/>
            <person name="Malbreil M."/>
            <person name="Kuo A."/>
            <person name="Kohler A."/>
            <person name="Symeonidi A."/>
            <person name="Balestrini R."/>
            <person name="Charron P."/>
            <person name="Duensing N."/>
            <person name="Frei-dit-Frey N."/>
            <person name="Gianinazzi-Pearson V."/>
            <person name="Gilbert B."/>
            <person name="Handa Y."/>
            <person name="Hijri M."/>
            <person name="Kaul R."/>
            <person name="Kawaguchi M."/>
            <person name="Krajinski F."/>
            <person name="Lammers P."/>
            <person name="Lapierre D."/>
            <person name="Masclaux F.G."/>
            <person name="Murat C."/>
            <person name="Morin E."/>
            <person name="Ndikumana S."/>
            <person name="Pagni M."/>
            <person name="Petitpierre D."/>
            <person name="Requena N."/>
            <person name="Rosikiewicz P."/>
            <person name="Riley R."/>
            <person name="Saito K."/>
            <person name="San Clemente H."/>
            <person name="Shapiro H."/>
            <person name="van Tuinen D."/>
            <person name="Becard G."/>
            <person name="Bonfante P."/>
            <person name="Paszkowski U."/>
            <person name="Shachar-Hill Y."/>
            <person name="Young J.P."/>
            <person name="Sanders I.R."/>
            <person name="Henrissat B."/>
            <person name="Rensing S.A."/>
            <person name="Grigoriev I.V."/>
            <person name="Corradi N."/>
            <person name="Roux C."/>
            <person name="Martin F."/>
        </authorList>
    </citation>
    <scope>NUCLEOTIDE SEQUENCE</scope>
    <source>
        <strain evidence="1">DAOM 197198</strain>
    </source>
</reference>
<dbReference type="EMBL" id="KI301691">
    <property type="protein sequence ID" value="ERZ94862.1"/>
    <property type="molecule type" value="Genomic_DNA"/>
</dbReference>
<gene>
    <name evidence="1" type="ORF">GLOINDRAFT_90337</name>
</gene>
<dbReference type="AlphaFoldDB" id="U9SLH4"/>
<name>U9SLH4_RHIID</name>
<dbReference type="HOGENOM" id="CLU_2147207_0_0_1"/>
<protein>
    <submittedName>
        <fullName evidence="1">Uncharacterized protein</fullName>
    </submittedName>
</protein>